<evidence type="ECO:0000256" key="3">
    <source>
        <dbReference type="ARBA" id="ARBA00022475"/>
    </source>
</evidence>
<feature type="transmembrane region" description="Helical" evidence="8">
    <location>
        <begin position="55"/>
        <end position="78"/>
    </location>
</feature>
<sequence length="221" mass="23987">MRAVEELFGPHSRVMSVLFSSIGLSLVVAVLAAVVGTMTARALVFYDFMGKKFLSFGSVLPIIVPGTVFAMGIHVVFIRMGIADSIIGVILVHIIYALPYTINIMIDITSSLGDSLEVQAHVLGVAPRQAFSHVTFPLLLPGFMASISIGYIISFSQYFLTLMIGGGSVKTFAVMMVPFIQSGDRTISSAYALLFVLSTLAVFVVIEACIKKFAFWHHKKE</sequence>
<dbReference type="InterPro" id="IPR035906">
    <property type="entry name" value="MetI-like_sf"/>
</dbReference>
<feature type="transmembrane region" description="Helical" evidence="8">
    <location>
        <begin position="12"/>
        <end position="35"/>
    </location>
</feature>
<keyword evidence="6 8" id="KW-1133">Transmembrane helix</keyword>
<dbReference type="GO" id="GO:0005886">
    <property type="term" value="C:plasma membrane"/>
    <property type="evidence" value="ECO:0007669"/>
    <property type="project" value="UniProtKB-SubCell"/>
</dbReference>
<feature type="domain" description="ABC transmembrane type-1" evidence="9">
    <location>
        <begin position="18"/>
        <end position="206"/>
    </location>
</feature>
<dbReference type="PROSITE" id="PS50928">
    <property type="entry name" value="ABC_TM1"/>
    <property type="match status" value="1"/>
</dbReference>
<evidence type="ECO:0000313" key="11">
    <source>
        <dbReference type="Proteomes" id="UP000295504"/>
    </source>
</evidence>
<feature type="transmembrane region" description="Helical" evidence="8">
    <location>
        <begin position="134"/>
        <end position="153"/>
    </location>
</feature>
<dbReference type="Pfam" id="PF00528">
    <property type="entry name" value="BPD_transp_1"/>
    <property type="match status" value="1"/>
</dbReference>
<keyword evidence="11" id="KW-1185">Reference proteome</keyword>
<name>A0A4R2THC3_9FIRM</name>
<keyword evidence="7 8" id="KW-0472">Membrane</keyword>
<comment type="caution">
    <text evidence="10">The sequence shown here is derived from an EMBL/GenBank/DDBJ whole genome shotgun (WGS) entry which is preliminary data.</text>
</comment>
<dbReference type="AlphaFoldDB" id="A0A4R2THC3"/>
<dbReference type="GO" id="GO:0055085">
    <property type="term" value="P:transmembrane transport"/>
    <property type="evidence" value="ECO:0007669"/>
    <property type="project" value="InterPro"/>
</dbReference>
<reference evidence="10 11" key="1">
    <citation type="submission" date="2019-03" db="EMBL/GenBank/DDBJ databases">
        <title>Genomic Encyclopedia of Type Strains, Phase IV (KMG-IV): sequencing the most valuable type-strain genomes for metagenomic binning, comparative biology and taxonomic classification.</title>
        <authorList>
            <person name="Goeker M."/>
        </authorList>
    </citation>
    <scope>NUCLEOTIDE SEQUENCE [LARGE SCALE GENOMIC DNA]</scope>
    <source>
        <strain evidence="10 11">DSM 100013</strain>
    </source>
</reference>
<keyword evidence="2 8" id="KW-0813">Transport</keyword>
<organism evidence="10 11">
    <name type="scientific">Serpentinicella alkaliphila</name>
    <dbReference type="NCBI Taxonomy" id="1734049"/>
    <lineage>
        <taxon>Bacteria</taxon>
        <taxon>Bacillati</taxon>
        <taxon>Bacillota</taxon>
        <taxon>Clostridia</taxon>
        <taxon>Peptostreptococcales</taxon>
        <taxon>Natronincolaceae</taxon>
        <taxon>Serpentinicella</taxon>
    </lineage>
</organism>
<keyword evidence="5 8" id="KW-0812">Transmembrane</keyword>
<evidence type="ECO:0000256" key="8">
    <source>
        <dbReference type="RuleBase" id="RU363032"/>
    </source>
</evidence>
<comment type="similarity">
    <text evidence="8">Belongs to the binding-protein-dependent transport system permease family.</text>
</comment>
<gene>
    <name evidence="10" type="ORF">EDD79_10145</name>
</gene>
<dbReference type="Proteomes" id="UP000295504">
    <property type="component" value="Unassembled WGS sequence"/>
</dbReference>
<evidence type="ECO:0000256" key="1">
    <source>
        <dbReference type="ARBA" id="ARBA00004429"/>
    </source>
</evidence>
<dbReference type="CDD" id="cd06261">
    <property type="entry name" value="TM_PBP2"/>
    <property type="match status" value="1"/>
</dbReference>
<dbReference type="SUPFAM" id="SSF161098">
    <property type="entry name" value="MetI-like"/>
    <property type="match status" value="1"/>
</dbReference>
<dbReference type="InterPro" id="IPR000515">
    <property type="entry name" value="MetI-like"/>
</dbReference>
<dbReference type="PANTHER" id="PTHR43357:SF4">
    <property type="entry name" value="INNER MEMBRANE ABC TRANSPORTER PERMEASE PROTEIN YDCV"/>
    <property type="match status" value="1"/>
</dbReference>
<dbReference type="EMBL" id="SLYC01000014">
    <property type="protein sequence ID" value="TCQ02591.1"/>
    <property type="molecule type" value="Genomic_DNA"/>
</dbReference>
<keyword evidence="3" id="KW-1003">Cell membrane</keyword>
<accession>A0A4R2THC3</accession>
<comment type="subcellular location">
    <subcellularLocation>
        <location evidence="1">Cell inner membrane</location>
        <topology evidence="1">Multi-pass membrane protein</topology>
    </subcellularLocation>
    <subcellularLocation>
        <location evidence="8">Cell membrane</location>
        <topology evidence="8">Multi-pass membrane protein</topology>
    </subcellularLocation>
</comment>
<evidence type="ECO:0000256" key="7">
    <source>
        <dbReference type="ARBA" id="ARBA00023136"/>
    </source>
</evidence>
<evidence type="ECO:0000256" key="5">
    <source>
        <dbReference type="ARBA" id="ARBA00022692"/>
    </source>
</evidence>
<feature type="transmembrane region" description="Helical" evidence="8">
    <location>
        <begin position="160"/>
        <end position="180"/>
    </location>
</feature>
<evidence type="ECO:0000259" key="9">
    <source>
        <dbReference type="PROSITE" id="PS50928"/>
    </source>
</evidence>
<dbReference type="PANTHER" id="PTHR43357">
    <property type="entry name" value="INNER MEMBRANE ABC TRANSPORTER PERMEASE PROTEIN YDCV"/>
    <property type="match status" value="1"/>
</dbReference>
<evidence type="ECO:0000256" key="6">
    <source>
        <dbReference type="ARBA" id="ARBA00022989"/>
    </source>
</evidence>
<feature type="transmembrane region" description="Helical" evidence="8">
    <location>
        <begin position="192"/>
        <end position="210"/>
    </location>
</feature>
<evidence type="ECO:0000256" key="2">
    <source>
        <dbReference type="ARBA" id="ARBA00022448"/>
    </source>
</evidence>
<protein>
    <submittedName>
        <fullName evidence="10">Putative spermidine/putrescine transport system permease protein</fullName>
    </submittedName>
</protein>
<proteinExistence type="inferred from homology"/>
<dbReference type="Gene3D" id="1.10.3720.10">
    <property type="entry name" value="MetI-like"/>
    <property type="match status" value="1"/>
</dbReference>
<evidence type="ECO:0000313" key="10">
    <source>
        <dbReference type="EMBL" id="TCQ02591.1"/>
    </source>
</evidence>
<keyword evidence="4" id="KW-0997">Cell inner membrane</keyword>
<dbReference type="RefSeq" id="WP_243098213.1">
    <property type="nucleotide sequence ID" value="NZ_CP058648.1"/>
</dbReference>
<evidence type="ECO:0000256" key="4">
    <source>
        <dbReference type="ARBA" id="ARBA00022519"/>
    </source>
</evidence>
<feature type="transmembrane region" description="Helical" evidence="8">
    <location>
        <begin position="85"/>
        <end position="106"/>
    </location>
</feature>